<keyword evidence="8" id="KW-1185">Reference proteome</keyword>
<comment type="caution">
    <text evidence="7">The sequence shown here is derived from an EMBL/GenBank/DDBJ whole genome shotgun (WGS) entry which is preliminary data.</text>
</comment>
<evidence type="ECO:0000256" key="5">
    <source>
        <dbReference type="SAM" id="SignalP"/>
    </source>
</evidence>
<name>A0ABT4Q760_9BACL</name>
<evidence type="ECO:0000256" key="3">
    <source>
        <dbReference type="ARBA" id="ARBA00022801"/>
    </source>
</evidence>
<proteinExistence type="inferred from homology"/>
<evidence type="ECO:0000313" key="7">
    <source>
        <dbReference type="EMBL" id="MCZ8512711.1"/>
    </source>
</evidence>
<keyword evidence="2" id="KW-0645">Protease</keyword>
<dbReference type="Gene3D" id="2.30.42.10">
    <property type="match status" value="1"/>
</dbReference>
<dbReference type="Proteomes" id="UP001527882">
    <property type="component" value="Unassembled WGS sequence"/>
</dbReference>
<dbReference type="PANTHER" id="PTHR22939">
    <property type="entry name" value="SERINE PROTEASE FAMILY S1C HTRA-RELATED"/>
    <property type="match status" value="1"/>
</dbReference>
<evidence type="ECO:0000313" key="8">
    <source>
        <dbReference type="Proteomes" id="UP001527882"/>
    </source>
</evidence>
<dbReference type="Gene3D" id="3.40.1000.10">
    <property type="entry name" value="Mog1/PsbP, alpha/beta/alpha sandwich"/>
    <property type="match status" value="1"/>
</dbReference>
<dbReference type="InterPro" id="IPR036034">
    <property type="entry name" value="PDZ_sf"/>
</dbReference>
<accession>A0ABT4Q760</accession>
<dbReference type="PANTHER" id="PTHR22939:SF129">
    <property type="entry name" value="SERINE PROTEASE HTRA2, MITOCHONDRIAL"/>
    <property type="match status" value="1"/>
</dbReference>
<reference evidence="7 8" key="1">
    <citation type="submission" date="2022-12" db="EMBL/GenBank/DDBJ databases">
        <title>Draft genome sequence of Paenibacillus sp. dW9.</title>
        <authorList>
            <person name="Choi E.-W."/>
            <person name="Kim D.-U."/>
        </authorList>
    </citation>
    <scope>NUCLEOTIDE SEQUENCE [LARGE SCALE GENOMIC DNA]</scope>
    <source>
        <strain evidence="8">dW9</strain>
    </source>
</reference>
<keyword evidence="4" id="KW-0720">Serine protease</keyword>
<dbReference type="Gene3D" id="2.40.10.120">
    <property type="match status" value="1"/>
</dbReference>
<dbReference type="InterPro" id="IPR001940">
    <property type="entry name" value="Peptidase_S1C"/>
</dbReference>
<keyword evidence="5" id="KW-0732">Signal</keyword>
<organism evidence="7 8">
    <name type="scientific">Paenibacillus gyeongsangnamensis</name>
    <dbReference type="NCBI Taxonomy" id="3388067"/>
    <lineage>
        <taxon>Bacteria</taxon>
        <taxon>Bacillati</taxon>
        <taxon>Bacillota</taxon>
        <taxon>Bacilli</taxon>
        <taxon>Bacillales</taxon>
        <taxon>Paenibacillaceae</taxon>
        <taxon>Paenibacillus</taxon>
    </lineage>
</organism>
<comment type="similarity">
    <text evidence="1">Belongs to the peptidase S1C family.</text>
</comment>
<evidence type="ECO:0000256" key="1">
    <source>
        <dbReference type="ARBA" id="ARBA00010541"/>
    </source>
</evidence>
<dbReference type="EMBL" id="JAQAGZ010000005">
    <property type="protein sequence ID" value="MCZ8512711.1"/>
    <property type="molecule type" value="Genomic_DNA"/>
</dbReference>
<feature type="signal peptide" evidence="5">
    <location>
        <begin position="1"/>
        <end position="33"/>
    </location>
</feature>
<dbReference type="PROSITE" id="PS50106">
    <property type="entry name" value="PDZ"/>
    <property type="match status" value="1"/>
</dbReference>
<evidence type="ECO:0000256" key="2">
    <source>
        <dbReference type="ARBA" id="ARBA00022670"/>
    </source>
</evidence>
<dbReference type="InterPro" id="IPR009003">
    <property type="entry name" value="Peptidase_S1_PA"/>
</dbReference>
<feature type="chain" id="PRO_5047530549" evidence="5">
    <location>
        <begin position="34"/>
        <end position="828"/>
    </location>
</feature>
<dbReference type="RefSeq" id="WP_269881158.1">
    <property type="nucleotide sequence ID" value="NZ_JAQAGZ010000005.1"/>
</dbReference>
<sequence>MKTWEHWGKSVRMSSAAVVLAAALLSGGAGVYADASPAGGTLPAVIQKTTSSVVAIIGKPGDGSKKVYEANRYRLAHGTGVIVRSDGYILTNAHVVKNMRNLTIVTSDGKSFTGKTTHYDEESDLALVKIEAAGLTPATFASPSDIKVGEAVMAIGTPLSFALRNSVTSGIVSGMERTVQSKYQLIQTDAAINPGNSGGALVNMKGEVIGINTMKYVEYGVDSLGFAIPVDTVQYVLDQFFKYGKVKRPSLGLELGESWEAVVGLPSGNGLEVTYVQPDSPSSQAGIKQGDLLLSIDAAKTHNLVEYNEALKKYLPGQKVRLTLQSDGKTKELDVTLGEDAAAQSGVTQDADGSYIDADQGKTLIGDSHYGWSIKYPAGLVKTNQSATGDNVVFADAKGEFAVNIRIQEKVSRDLSPLGLLKKLNTRGGDTILEKRYIDAGPLPYAKLAGERTGGGYYETRAFLKDDKIYYVTLALSSEEGANTVSKKNSFMDLLDSFTLKFDAANTALKDISAYQDKNTVTTPYGLAFDLPDEWRKKEYGEGFVYTNKDGDQSVTVRVSSAASGDTLKDWAARQEKKIKDTYVDGYREIQGSKDTTAVGMPAIENRYATTMGDKWKQSYVLYLLKDKYKYEVKVSYPKSSADDADSMLSALTSSIRFSKEAVNRSLGIIQDEDDLAYMSKNVTYTSQKYRYSVWIPETWGSGGAYDGETDSASKSFSFEGGSLSISADDRSSLGEVWSKSEKDYKKNAENDAAYQYQATDESLFDTSVKKVAVQYKTKNVPYTLNEYTFAKNGIVYTVRSRINDAVKTEEQWERLNSAVQSMKFTEK</sequence>
<feature type="domain" description="PDZ" evidence="6">
    <location>
        <begin position="240"/>
        <end position="304"/>
    </location>
</feature>
<dbReference type="Pfam" id="PF13365">
    <property type="entry name" value="Trypsin_2"/>
    <property type="match status" value="1"/>
</dbReference>
<dbReference type="SUPFAM" id="SSF50156">
    <property type="entry name" value="PDZ domain-like"/>
    <property type="match status" value="1"/>
</dbReference>
<dbReference type="Pfam" id="PF13180">
    <property type="entry name" value="PDZ_2"/>
    <property type="match status" value="1"/>
</dbReference>
<evidence type="ECO:0000256" key="4">
    <source>
        <dbReference type="ARBA" id="ARBA00022825"/>
    </source>
</evidence>
<dbReference type="PRINTS" id="PR00834">
    <property type="entry name" value="PROTEASES2C"/>
</dbReference>
<protein>
    <submittedName>
        <fullName evidence="7">Trypsin-like peptidase domain-containing protein</fullName>
    </submittedName>
</protein>
<keyword evidence="3" id="KW-0378">Hydrolase</keyword>
<dbReference type="InterPro" id="IPR001478">
    <property type="entry name" value="PDZ"/>
</dbReference>
<dbReference type="CDD" id="cd06779">
    <property type="entry name" value="cpPDZ_Deg_HtrA-like"/>
    <property type="match status" value="1"/>
</dbReference>
<evidence type="ECO:0000259" key="6">
    <source>
        <dbReference type="PROSITE" id="PS50106"/>
    </source>
</evidence>
<dbReference type="SUPFAM" id="SSF50494">
    <property type="entry name" value="Trypsin-like serine proteases"/>
    <property type="match status" value="1"/>
</dbReference>
<dbReference type="SMART" id="SM00228">
    <property type="entry name" value="PDZ"/>
    <property type="match status" value="1"/>
</dbReference>
<gene>
    <name evidence="7" type="ORF">O9H85_09845</name>
</gene>